<feature type="transmembrane region" description="Helical" evidence="1">
    <location>
        <begin position="45"/>
        <end position="61"/>
    </location>
</feature>
<feature type="transmembrane region" description="Helical" evidence="1">
    <location>
        <begin position="82"/>
        <end position="105"/>
    </location>
</feature>
<keyword evidence="1" id="KW-1133">Transmembrane helix</keyword>
<evidence type="ECO:0000313" key="2">
    <source>
        <dbReference type="EMBL" id="KPK63105.1"/>
    </source>
</evidence>
<protein>
    <submittedName>
        <fullName evidence="2">Uncharacterized protein</fullName>
    </submittedName>
</protein>
<reference evidence="2 3" key="1">
    <citation type="journal article" date="2015" name="Microbiome">
        <title>Genomic resolution of linkages in carbon, nitrogen, and sulfur cycling among widespread estuary sediment bacteria.</title>
        <authorList>
            <person name="Baker B.J."/>
            <person name="Lazar C.S."/>
            <person name="Teske A.P."/>
            <person name="Dick G.J."/>
        </authorList>
    </citation>
    <scope>NUCLEOTIDE SEQUENCE [LARGE SCALE GENOMIC DNA]</scope>
    <source>
        <strain evidence="2">SM23_42</strain>
    </source>
</reference>
<keyword evidence="1" id="KW-0812">Transmembrane</keyword>
<accession>A0A0S8FS39</accession>
<dbReference type="Proteomes" id="UP000051373">
    <property type="component" value="Unassembled WGS sequence"/>
</dbReference>
<name>A0A0S8FS39_UNCW3</name>
<dbReference type="EMBL" id="LJUJ01000019">
    <property type="protein sequence ID" value="KPK63105.1"/>
    <property type="molecule type" value="Genomic_DNA"/>
</dbReference>
<feature type="transmembrane region" description="Helical" evidence="1">
    <location>
        <begin position="142"/>
        <end position="160"/>
    </location>
</feature>
<gene>
    <name evidence="2" type="ORF">AMJ83_08545</name>
</gene>
<evidence type="ECO:0000313" key="3">
    <source>
        <dbReference type="Proteomes" id="UP000051373"/>
    </source>
</evidence>
<dbReference type="STRING" id="1703779.AMJ83_08545"/>
<comment type="caution">
    <text evidence="2">The sequence shown here is derived from an EMBL/GenBank/DDBJ whole genome shotgun (WGS) entry which is preliminary data.</text>
</comment>
<proteinExistence type="predicted"/>
<feature type="transmembrane region" description="Helical" evidence="1">
    <location>
        <begin position="117"/>
        <end position="135"/>
    </location>
</feature>
<feature type="transmembrane region" description="Helical" evidence="1">
    <location>
        <begin position="166"/>
        <end position="184"/>
    </location>
</feature>
<dbReference type="AlphaFoldDB" id="A0A0S8FS39"/>
<sequence length="201" mass="22618">MNPSVDIGNIERKTRHLNFQDGLMDILLGVHLLLTYFVIEYRLLLNIPWIVIGPVLIETVRKRTTYPRIGYARMARRGATATRILLVCIIGIALLTLVTALIFLLLGFSVQENWQNVIKIAAVLFIPVIFGLLAHEHKVYRWLVYGVVIGLGGLVVMSVAPRSIEYYFVILGAVISIIGFKIFLDFLKRNPRQAEEASDAG</sequence>
<evidence type="ECO:0000256" key="1">
    <source>
        <dbReference type="SAM" id="Phobius"/>
    </source>
</evidence>
<keyword evidence="1" id="KW-0472">Membrane</keyword>
<organism evidence="2 3">
    <name type="scientific">candidate division WOR_3 bacterium SM23_42</name>
    <dbReference type="NCBI Taxonomy" id="1703779"/>
    <lineage>
        <taxon>Bacteria</taxon>
        <taxon>Bacteria division WOR-3</taxon>
    </lineage>
</organism>